<accession>A0ABN8JNA5</accession>
<name>A0ABN8JNA5_9HYPH</name>
<evidence type="ECO:0000313" key="1">
    <source>
        <dbReference type="EMBL" id="CAH2399114.1"/>
    </source>
</evidence>
<dbReference type="Proteomes" id="UP001152604">
    <property type="component" value="Unassembled WGS sequence"/>
</dbReference>
<reference evidence="1" key="1">
    <citation type="submission" date="2022-03" db="EMBL/GenBank/DDBJ databases">
        <authorList>
            <person name="Brunel B."/>
        </authorList>
    </citation>
    <scope>NUCLEOTIDE SEQUENCE</scope>
    <source>
        <strain evidence="1">STM4922sample</strain>
    </source>
</reference>
<dbReference type="EMBL" id="CAKXZS010000014">
    <property type="protein sequence ID" value="CAH2399114.1"/>
    <property type="molecule type" value="Genomic_DNA"/>
</dbReference>
<evidence type="ECO:0000313" key="2">
    <source>
        <dbReference type="Proteomes" id="UP001152604"/>
    </source>
</evidence>
<proteinExistence type="predicted"/>
<comment type="caution">
    <text evidence="1">The sequence shown here is derived from an EMBL/GenBank/DDBJ whole genome shotgun (WGS) entry which is preliminary data.</text>
</comment>
<organism evidence="1 2">
    <name type="scientific">Mesorhizobium ventifaucium</name>
    <dbReference type="NCBI Taxonomy" id="666020"/>
    <lineage>
        <taxon>Bacteria</taxon>
        <taxon>Pseudomonadati</taxon>
        <taxon>Pseudomonadota</taxon>
        <taxon>Alphaproteobacteria</taxon>
        <taxon>Hyphomicrobiales</taxon>
        <taxon>Phyllobacteriaceae</taxon>
        <taxon>Mesorhizobium</taxon>
    </lineage>
</organism>
<gene>
    <name evidence="1" type="ORF">MES4922_210103</name>
</gene>
<keyword evidence="2" id="KW-1185">Reference proteome</keyword>
<dbReference type="RefSeq" id="WP_254024925.1">
    <property type="nucleotide sequence ID" value="NZ_CAKXZS010000014.1"/>
</dbReference>
<protein>
    <submittedName>
        <fullName evidence="1">Uncharacterized protein</fullName>
    </submittedName>
</protein>
<sequence length="85" mass="9442">MTDVPTPAQAEKAALFFDMLQEAREAGKGWWSSSQMRQIDVAIEQDKKIAALTDLAGTVAEYLDMPCDSLRHRMRQALTCAQAVL</sequence>